<comment type="caution">
    <text evidence="1">The sequence shown here is derived from an EMBL/GenBank/DDBJ whole genome shotgun (WGS) entry which is preliminary data.</text>
</comment>
<organism evidence="1 2">
    <name type="scientific">Canavalia gladiata</name>
    <name type="common">Sword bean</name>
    <name type="synonym">Dolichos gladiatus</name>
    <dbReference type="NCBI Taxonomy" id="3824"/>
    <lineage>
        <taxon>Eukaryota</taxon>
        <taxon>Viridiplantae</taxon>
        <taxon>Streptophyta</taxon>
        <taxon>Embryophyta</taxon>
        <taxon>Tracheophyta</taxon>
        <taxon>Spermatophyta</taxon>
        <taxon>Magnoliopsida</taxon>
        <taxon>eudicotyledons</taxon>
        <taxon>Gunneridae</taxon>
        <taxon>Pentapetalae</taxon>
        <taxon>rosids</taxon>
        <taxon>fabids</taxon>
        <taxon>Fabales</taxon>
        <taxon>Fabaceae</taxon>
        <taxon>Papilionoideae</taxon>
        <taxon>50 kb inversion clade</taxon>
        <taxon>NPAAA clade</taxon>
        <taxon>indigoferoid/millettioid clade</taxon>
        <taxon>Phaseoleae</taxon>
        <taxon>Canavalia</taxon>
    </lineage>
</organism>
<evidence type="ECO:0000313" key="2">
    <source>
        <dbReference type="Proteomes" id="UP001367508"/>
    </source>
</evidence>
<sequence>MYNLNHTIVHDAIMVPINDAGFASDSKNRIQGRNSSVQVMVQFRILFMLKEVIIHSKLWFDGFKTSYLVRDNE</sequence>
<keyword evidence="2" id="KW-1185">Reference proteome</keyword>
<dbReference type="Proteomes" id="UP001367508">
    <property type="component" value="Unassembled WGS sequence"/>
</dbReference>
<proteinExistence type="predicted"/>
<dbReference type="AlphaFoldDB" id="A0AAN9PYD7"/>
<name>A0AAN9PYD7_CANGL</name>
<accession>A0AAN9PYD7</accession>
<protein>
    <submittedName>
        <fullName evidence="1">Uncharacterized protein</fullName>
    </submittedName>
</protein>
<gene>
    <name evidence="1" type="ORF">VNO77_32894</name>
</gene>
<reference evidence="1 2" key="1">
    <citation type="submission" date="2024-01" db="EMBL/GenBank/DDBJ databases">
        <title>The genomes of 5 underutilized Papilionoideae crops provide insights into root nodulation and disease resistanc.</title>
        <authorList>
            <person name="Jiang F."/>
        </authorList>
    </citation>
    <scope>NUCLEOTIDE SEQUENCE [LARGE SCALE GENOMIC DNA]</scope>
    <source>
        <strain evidence="1">LVBAO_FW01</strain>
        <tissue evidence="1">Leaves</tissue>
    </source>
</reference>
<dbReference type="EMBL" id="JAYMYQ010000008">
    <property type="protein sequence ID" value="KAK7314374.1"/>
    <property type="molecule type" value="Genomic_DNA"/>
</dbReference>
<evidence type="ECO:0000313" key="1">
    <source>
        <dbReference type="EMBL" id="KAK7314374.1"/>
    </source>
</evidence>